<name>A0A516KJG8_9BACI</name>
<dbReference type="Proteomes" id="UP000315215">
    <property type="component" value="Chromosome"/>
</dbReference>
<sequence>MEKGKVLINDGLVPLLIQVKKQVSERCSESEGDGIEKILLVKLLVFNIKHFSITIFIALFNAGAVIFLSMLAQMGNPPHT</sequence>
<keyword evidence="1" id="KW-0472">Membrane</keyword>
<evidence type="ECO:0000313" key="2">
    <source>
        <dbReference type="EMBL" id="QDP41536.1"/>
    </source>
</evidence>
<accession>A0A516KJG8</accession>
<keyword evidence="1" id="KW-0812">Transmembrane</keyword>
<evidence type="ECO:0000313" key="3">
    <source>
        <dbReference type="Proteomes" id="UP000315215"/>
    </source>
</evidence>
<evidence type="ECO:0000256" key="1">
    <source>
        <dbReference type="SAM" id="Phobius"/>
    </source>
</evidence>
<organism evidence="2 3">
    <name type="scientific">Radiobacillus deserti</name>
    <dbReference type="NCBI Taxonomy" id="2594883"/>
    <lineage>
        <taxon>Bacteria</taxon>
        <taxon>Bacillati</taxon>
        <taxon>Bacillota</taxon>
        <taxon>Bacilli</taxon>
        <taxon>Bacillales</taxon>
        <taxon>Bacillaceae</taxon>
        <taxon>Radiobacillus</taxon>
    </lineage>
</organism>
<gene>
    <name evidence="2" type="ORF">FN924_15955</name>
</gene>
<keyword evidence="1" id="KW-1133">Transmembrane helix</keyword>
<dbReference type="KEGG" id="aqt:FN924_15955"/>
<keyword evidence="3" id="KW-1185">Reference proteome</keyword>
<dbReference type="AlphaFoldDB" id="A0A516KJG8"/>
<reference evidence="2 3" key="1">
    <citation type="submission" date="2019-07" db="EMBL/GenBank/DDBJ databases">
        <authorList>
            <person name="Li J."/>
        </authorList>
    </citation>
    <scope>NUCLEOTIDE SEQUENCE [LARGE SCALE GENOMIC DNA]</scope>
    <source>
        <strain evidence="2 3">TKL69</strain>
    </source>
</reference>
<protein>
    <submittedName>
        <fullName evidence="2">Uncharacterized protein</fullName>
    </submittedName>
</protein>
<feature type="transmembrane region" description="Helical" evidence="1">
    <location>
        <begin position="51"/>
        <end position="72"/>
    </location>
</feature>
<dbReference type="EMBL" id="CP041666">
    <property type="protein sequence ID" value="QDP41536.1"/>
    <property type="molecule type" value="Genomic_DNA"/>
</dbReference>
<proteinExistence type="predicted"/>
<dbReference type="RefSeq" id="WP_143896176.1">
    <property type="nucleotide sequence ID" value="NZ_CP041666.1"/>
</dbReference>